<accession>A0A0M4DBX5</accession>
<protein>
    <submittedName>
        <fullName evidence="1">Uncharacterized protein</fullName>
    </submittedName>
</protein>
<reference evidence="1 2" key="1">
    <citation type="submission" date="2015-08" db="EMBL/GenBank/DDBJ databases">
        <title>Genome sequence of the pristinamycin over-producing bacterium Streptomyces pristinaespiralis HCCB10218.</title>
        <authorList>
            <person name="Tian J."/>
            <person name="Yang J."/>
            <person name="Li L."/>
            <person name="Ruan L."/>
            <person name="Wei W."/>
            <person name="Zheng G."/>
            <person name="Wei Z."/>
            <person name="Yang S."/>
            <person name="Ge M."/>
            <person name="Jiang W."/>
            <person name="Lu Y."/>
        </authorList>
    </citation>
    <scope>NUCLEOTIDE SEQUENCE [LARGE SCALE GENOMIC DNA]</scope>
    <source>
        <strain evidence="1 2">HCCB 10218</strain>
    </source>
</reference>
<dbReference type="AlphaFoldDB" id="A0A0M4DBX5"/>
<dbReference type="KEGG" id="spri:SPRI_4065"/>
<dbReference type="EMBL" id="CP011340">
    <property type="protein sequence ID" value="ALC22371.1"/>
    <property type="molecule type" value="Genomic_DNA"/>
</dbReference>
<evidence type="ECO:0000313" key="2">
    <source>
        <dbReference type="Proteomes" id="UP000060513"/>
    </source>
</evidence>
<organism evidence="1">
    <name type="scientific">Streptomyces pristinaespiralis</name>
    <dbReference type="NCBI Taxonomy" id="38300"/>
    <lineage>
        <taxon>Bacteria</taxon>
        <taxon>Bacillati</taxon>
        <taxon>Actinomycetota</taxon>
        <taxon>Actinomycetes</taxon>
        <taxon>Kitasatosporales</taxon>
        <taxon>Streptomycetaceae</taxon>
        <taxon>Streptomyces</taxon>
    </lineage>
</organism>
<gene>
    <name evidence="1" type="ORF">SPRI_4065</name>
</gene>
<name>A0A0M4DBX5_STRPR</name>
<proteinExistence type="predicted"/>
<sequence length="142" mass="15523">MDLNEYITGGRAKGDSMLVREAQWILRCIQNGPKMSLDRRGLPGPVSLALLVQLPVEGDHLVKSLRFGLAVLGTLPLQCCQPLLFCSAVAFLCLAEPHTRRGNLSFIALPAKAQNSSQTTGLRWCELLPTGGRFPTRPRTLV</sequence>
<evidence type="ECO:0000313" key="1">
    <source>
        <dbReference type="EMBL" id="ALC22371.1"/>
    </source>
</evidence>
<dbReference type="Proteomes" id="UP000060513">
    <property type="component" value="Chromosome"/>
</dbReference>